<keyword evidence="6 10" id="KW-1133">Transmembrane helix</keyword>
<evidence type="ECO:0000256" key="1">
    <source>
        <dbReference type="ARBA" id="ARBA00004651"/>
    </source>
</evidence>
<comment type="similarity">
    <text evidence="10">Belongs to the insect chemoreceptor superfamily. Heteromeric odorant receptor channel (TC 1.A.69) family.</text>
</comment>
<reference evidence="11 12" key="1">
    <citation type="journal article" date="2010" name="Science">
        <title>Genomic comparison of the ants Camponotus floridanus and Harpegnathos saltator.</title>
        <authorList>
            <person name="Bonasio R."/>
            <person name="Zhang G."/>
            <person name="Ye C."/>
            <person name="Mutti N.S."/>
            <person name="Fang X."/>
            <person name="Qin N."/>
            <person name="Donahue G."/>
            <person name="Yang P."/>
            <person name="Li Q."/>
            <person name="Li C."/>
            <person name="Zhang P."/>
            <person name="Huang Z."/>
            <person name="Berger S.L."/>
            <person name="Reinberg D."/>
            <person name="Wang J."/>
            <person name="Liebig J."/>
        </authorList>
    </citation>
    <scope>NUCLEOTIDE SEQUENCE [LARGE SCALE GENOMIC DNA]</scope>
    <source>
        <strain evidence="12">C129</strain>
    </source>
</reference>
<evidence type="ECO:0000256" key="6">
    <source>
        <dbReference type="ARBA" id="ARBA00022989"/>
    </source>
</evidence>
<keyword evidence="2" id="KW-1003">Cell membrane</keyword>
<dbReference type="GO" id="GO:0005549">
    <property type="term" value="F:odorant binding"/>
    <property type="evidence" value="ECO:0007669"/>
    <property type="project" value="InterPro"/>
</dbReference>
<organism evidence="12">
    <name type="scientific">Camponotus floridanus</name>
    <name type="common">Florida carpenter ant</name>
    <dbReference type="NCBI Taxonomy" id="104421"/>
    <lineage>
        <taxon>Eukaryota</taxon>
        <taxon>Metazoa</taxon>
        <taxon>Ecdysozoa</taxon>
        <taxon>Arthropoda</taxon>
        <taxon>Hexapoda</taxon>
        <taxon>Insecta</taxon>
        <taxon>Pterygota</taxon>
        <taxon>Neoptera</taxon>
        <taxon>Endopterygota</taxon>
        <taxon>Hymenoptera</taxon>
        <taxon>Apocrita</taxon>
        <taxon>Aculeata</taxon>
        <taxon>Formicoidea</taxon>
        <taxon>Formicidae</taxon>
        <taxon>Formicinae</taxon>
        <taxon>Camponotus</taxon>
    </lineage>
</organism>
<keyword evidence="12" id="KW-1185">Reference proteome</keyword>
<keyword evidence="7 10" id="KW-0472">Membrane</keyword>
<keyword evidence="9 10" id="KW-0807">Transducer</keyword>
<keyword evidence="3 10" id="KW-0716">Sensory transduction</keyword>
<dbReference type="Proteomes" id="UP000000311">
    <property type="component" value="Unassembled WGS sequence"/>
</dbReference>
<evidence type="ECO:0000256" key="5">
    <source>
        <dbReference type="ARBA" id="ARBA00022725"/>
    </source>
</evidence>
<evidence type="ECO:0000256" key="2">
    <source>
        <dbReference type="ARBA" id="ARBA00022475"/>
    </source>
</evidence>
<dbReference type="GO" id="GO:0007165">
    <property type="term" value="P:signal transduction"/>
    <property type="evidence" value="ECO:0007669"/>
    <property type="project" value="UniProtKB-KW"/>
</dbReference>
<name>E2A9U1_CAMFO</name>
<evidence type="ECO:0000256" key="7">
    <source>
        <dbReference type="ARBA" id="ARBA00023136"/>
    </source>
</evidence>
<dbReference type="PANTHER" id="PTHR21137:SF35">
    <property type="entry name" value="ODORANT RECEPTOR 19A-RELATED"/>
    <property type="match status" value="1"/>
</dbReference>
<evidence type="ECO:0000256" key="3">
    <source>
        <dbReference type="ARBA" id="ARBA00022606"/>
    </source>
</evidence>
<evidence type="ECO:0000256" key="4">
    <source>
        <dbReference type="ARBA" id="ARBA00022692"/>
    </source>
</evidence>
<dbReference type="PANTHER" id="PTHR21137">
    <property type="entry name" value="ODORANT RECEPTOR"/>
    <property type="match status" value="1"/>
</dbReference>
<dbReference type="Pfam" id="PF02949">
    <property type="entry name" value="7tm_6"/>
    <property type="match status" value="2"/>
</dbReference>
<dbReference type="OrthoDB" id="6597368at2759"/>
<proteinExistence type="inferred from homology"/>
<feature type="transmembrane region" description="Helical" evidence="10">
    <location>
        <begin position="87"/>
        <end position="109"/>
    </location>
</feature>
<comment type="caution">
    <text evidence="10">Lacks conserved residue(s) required for the propagation of feature annotation.</text>
</comment>
<feature type="transmembrane region" description="Helical" evidence="10">
    <location>
        <begin position="175"/>
        <end position="195"/>
    </location>
</feature>
<evidence type="ECO:0000256" key="8">
    <source>
        <dbReference type="ARBA" id="ARBA00023170"/>
    </source>
</evidence>
<protein>
    <recommendedName>
        <fullName evidence="10">Odorant receptor</fullName>
    </recommendedName>
</protein>
<dbReference type="STRING" id="104421.E2A9U1"/>
<dbReference type="GO" id="GO:0005886">
    <property type="term" value="C:plasma membrane"/>
    <property type="evidence" value="ECO:0007669"/>
    <property type="project" value="UniProtKB-SubCell"/>
</dbReference>
<feature type="transmembrane region" description="Helical" evidence="10">
    <location>
        <begin position="295"/>
        <end position="315"/>
    </location>
</feature>
<dbReference type="InterPro" id="IPR004117">
    <property type="entry name" value="7tm6_olfct_rcpt"/>
</dbReference>
<comment type="subcellular location">
    <subcellularLocation>
        <location evidence="1 10">Cell membrane</location>
        <topology evidence="1 10">Multi-pass membrane protein</topology>
    </subcellularLocation>
</comment>
<dbReference type="InParanoid" id="E2A9U1"/>
<evidence type="ECO:0000256" key="10">
    <source>
        <dbReference type="RuleBase" id="RU351113"/>
    </source>
</evidence>
<sequence>MLSMLMNRKNIAILTNILTEKPCKPLESNEMEIYHKFDKGVQANTIHYAILVETTCVCITLTSLLTDFRKRMLTFRAWLPYDYSLPFLYYITYAHQLISLIMGSVLHVACDGLICGLLVHICCQIKILESRLRRIAREPDILHDCILQHNRIFEFALKEMIAFNYSLAFAVNEKFRFTITIQFVVSTLVVCFNLYQLTRTTTTKANYLKLHIQLSTYCSKYRKDNILDNPDDLSDNFCIMLPMFISCYKMLSLLVNHKNIVKLTDILTREPCRPSKPNEIEIHYKFDKGIQVNTLHYATLGLVTCTSIAFISLLTDFGEGKLTYRAWVPFEYSSTIVFCILYAHQLICLIMGALLNVACDGLICGLLVHICCQFEILAYRLRKIVLYSGTLRNCVRQHCNIFRLV</sequence>
<gene>
    <name evidence="11" type="ORF">EAG_06672</name>
</gene>
<evidence type="ECO:0000313" key="12">
    <source>
        <dbReference type="Proteomes" id="UP000000311"/>
    </source>
</evidence>
<feature type="transmembrane region" description="Helical" evidence="10">
    <location>
        <begin position="46"/>
        <end position="66"/>
    </location>
</feature>
<dbReference type="EMBL" id="GL437928">
    <property type="protein sequence ID" value="EFN69806.1"/>
    <property type="molecule type" value="Genomic_DNA"/>
</dbReference>
<dbReference type="GO" id="GO:0004984">
    <property type="term" value="F:olfactory receptor activity"/>
    <property type="evidence" value="ECO:0007669"/>
    <property type="project" value="InterPro"/>
</dbReference>
<feature type="transmembrane region" description="Helical" evidence="10">
    <location>
        <begin position="335"/>
        <end position="355"/>
    </location>
</feature>
<dbReference type="AlphaFoldDB" id="E2A9U1"/>
<evidence type="ECO:0000313" key="11">
    <source>
        <dbReference type="EMBL" id="EFN69806.1"/>
    </source>
</evidence>
<keyword evidence="8 10" id="KW-0675">Receptor</keyword>
<keyword evidence="4 10" id="KW-0812">Transmembrane</keyword>
<evidence type="ECO:0000256" key="9">
    <source>
        <dbReference type="ARBA" id="ARBA00023224"/>
    </source>
</evidence>
<keyword evidence="5 10" id="KW-0552">Olfaction</keyword>
<accession>E2A9U1</accession>